<protein>
    <submittedName>
        <fullName evidence="1">Large repetitive protein</fullName>
    </submittedName>
</protein>
<organism evidence="1 2">
    <name type="scientific">Salmonella enterica subsp. indica</name>
    <dbReference type="NCBI Taxonomy" id="59207"/>
    <lineage>
        <taxon>Bacteria</taxon>
        <taxon>Pseudomonadati</taxon>
        <taxon>Pseudomonadota</taxon>
        <taxon>Gammaproteobacteria</taxon>
        <taxon>Enterobacterales</taxon>
        <taxon>Enterobacteriaceae</taxon>
        <taxon>Salmonella</taxon>
    </lineage>
</organism>
<dbReference type="Gene3D" id="2.60.40.10">
    <property type="entry name" value="Immunoglobulins"/>
    <property type="match status" value="1"/>
</dbReference>
<dbReference type="AlphaFoldDB" id="A0A379XVM9"/>
<evidence type="ECO:0000313" key="1">
    <source>
        <dbReference type="EMBL" id="SUI04563.1"/>
    </source>
</evidence>
<dbReference type="Gene3D" id="6.20.50.90">
    <property type="match status" value="1"/>
</dbReference>
<evidence type="ECO:0000313" key="2">
    <source>
        <dbReference type="Proteomes" id="UP000254220"/>
    </source>
</evidence>
<proteinExistence type="predicted"/>
<accession>A0A379XVM9</accession>
<dbReference type="Proteomes" id="UP000254220">
    <property type="component" value="Unassembled WGS sequence"/>
</dbReference>
<gene>
    <name evidence="1" type="ORF">NCTC12420_04423</name>
</gene>
<name>A0A379XVM9_SALER</name>
<sequence>MVADNQGNWDIAVTTPLNTGTHSYTVSITDLAQNVSTPLNGSLDIQNGNMAGLVTGNLDINSDTGDTGDSITSNKKPHFSGTAPAGVTVIVTISGKTYKNCCRSAW</sequence>
<dbReference type="InterPro" id="IPR013783">
    <property type="entry name" value="Ig-like_fold"/>
</dbReference>
<dbReference type="EMBL" id="UGYB01000001">
    <property type="protein sequence ID" value="SUI04563.1"/>
    <property type="molecule type" value="Genomic_DNA"/>
</dbReference>
<reference evidence="1 2" key="1">
    <citation type="submission" date="2018-06" db="EMBL/GenBank/DDBJ databases">
        <authorList>
            <consortium name="Pathogen Informatics"/>
            <person name="Doyle S."/>
        </authorList>
    </citation>
    <scope>NUCLEOTIDE SEQUENCE [LARGE SCALE GENOMIC DNA]</scope>
    <source>
        <strain evidence="1 2">NCTC12420</strain>
    </source>
</reference>